<dbReference type="EMBL" id="BSXS01004094">
    <property type="protein sequence ID" value="GME82450.1"/>
    <property type="molecule type" value="Genomic_DNA"/>
</dbReference>
<keyword evidence="2" id="KW-1185">Reference proteome</keyword>
<evidence type="ECO:0000313" key="1">
    <source>
        <dbReference type="EMBL" id="GME82450.1"/>
    </source>
</evidence>
<evidence type="ECO:0000313" key="2">
    <source>
        <dbReference type="Proteomes" id="UP001165064"/>
    </source>
</evidence>
<proteinExistence type="predicted"/>
<protein>
    <submittedName>
        <fullName evidence="1">Unnamed protein product</fullName>
    </submittedName>
</protein>
<organism evidence="1 2">
    <name type="scientific">Ambrosiozyma monospora</name>
    <name type="common">Yeast</name>
    <name type="synonym">Endomycopsis monosporus</name>
    <dbReference type="NCBI Taxonomy" id="43982"/>
    <lineage>
        <taxon>Eukaryota</taxon>
        <taxon>Fungi</taxon>
        <taxon>Dikarya</taxon>
        <taxon>Ascomycota</taxon>
        <taxon>Saccharomycotina</taxon>
        <taxon>Pichiomycetes</taxon>
        <taxon>Pichiales</taxon>
        <taxon>Pichiaceae</taxon>
        <taxon>Ambrosiozyma</taxon>
    </lineage>
</organism>
<name>A0ACB5T6P5_AMBMO</name>
<reference evidence="1" key="1">
    <citation type="submission" date="2023-04" db="EMBL/GenBank/DDBJ databases">
        <title>Ambrosiozyma monospora NBRC 10751.</title>
        <authorList>
            <person name="Ichikawa N."/>
            <person name="Sato H."/>
            <person name="Tonouchi N."/>
        </authorList>
    </citation>
    <scope>NUCLEOTIDE SEQUENCE</scope>
    <source>
        <strain evidence="1">NBRC 10751</strain>
    </source>
</reference>
<dbReference type="Proteomes" id="UP001165064">
    <property type="component" value="Unassembled WGS sequence"/>
</dbReference>
<comment type="caution">
    <text evidence="1">The sequence shown here is derived from an EMBL/GenBank/DDBJ whole genome shotgun (WGS) entry which is preliminary data.</text>
</comment>
<sequence length="253" mass="27325">MIGPSWTIKVPLPFIRDTIKTTSAHYSNGLIILNRVKPENFTIGLVDTATILKEPQEDPEDVGIKIELNEELIIVRDLNKVVFGLWVFDELDRTHLCQVLKYCVGEVQELPFASSSSPAAVTKSSTGYAEASTSTNDNDNYNSNTNSNTTDNKTNNTSRRTRRSKNNSGSGSGGGFFDDASLSNANVKSSNSNSNSRGGSGNTGGKRRVTRGGRGSPKQQRSRANTPTPSTGVVYNGRSNTIERNGVSIVADF</sequence>
<accession>A0ACB5T6P5</accession>
<gene>
    <name evidence="1" type="ORF">Amon02_000552900</name>
</gene>